<keyword evidence="6 7" id="KW-0472">Membrane</keyword>
<dbReference type="EMBL" id="LN907858">
    <property type="protein sequence ID" value="CUU40448.1"/>
    <property type="molecule type" value="Genomic_DNA"/>
</dbReference>
<dbReference type="KEGG" id="hty:BN2458_PEG1565"/>
<dbReference type="Proteomes" id="UP000064525">
    <property type="component" value="Chromosome I"/>
</dbReference>
<evidence type="ECO:0000259" key="8">
    <source>
        <dbReference type="Pfam" id="PF00884"/>
    </source>
</evidence>
<dbReference type="InterPro" id="IPR017850">
    <property type="entry name" value="Alkaline_phosphatase_core_sf"/>
</dbReference>
<keyword evidence="2" id="KW-1003">Cell membrane</keyword>
<dbReference type="InterPro" id="IPR058130">
    <property type="entry name" value="PEA_transf_C"/>
</dbReference>
<organism evidence="9 10">
    <name type="scientific">Helicobacter typhlonius</name>
    <dbReference type="NCBI Taxonomy" id="76936"/>
    <lineage>
        <taxon>Bacteria</taxon>
        <taxon>Pseudomonadati</taxon>
        <taxon>Campylobacterota</taxon>
        <taxon>Epsilonproteobacteria</taxon>
        <taxon>Campylobacterales</taxon>
        <taxon>Helicobacteraceae</taxon>
        <taxon>Helicobacter</taxon>
    </lineage>
</organism>
<dbReference type="SUPFAM" id="SSF53649">
    <property type="entry name" value="Alkaline phosphatase-like"/>
    <property type="match status" value="1"/>
</dbReference>
<reference evidence="10" key="1">
    <citation type="submission" date="2015-11" db="EMBL/GenBank/DDBJ databases">
        <authorList>
            <person name="Anvar S.Y."/>
        </authorList>
    </citation>
    <scope>NUCLEOTIDE SEQUENCE [LARGE SCALE GENOMIC DNA]</scope>
</reference>
<proteinExistence type="predicted"/>
<keyword evidence="4 7" id="KW-0812">Transmembrane</keyword>
<dbReference type="GO" id="GO:0005886">
    <property type="term" value="C:plasma membrane"/>
    <property type="evidence" value="ECO:0007669"/>
    <property type="project" value="UniProtKB-SubCell"/>
</dbReference>
<dbReference type="RefSeq" id="WP_058122077.1">
    <property type="nucleotide sequence ID" value="NZ_CAOMJD010000013.1"/>
</dbReference>
<dbReference type="GO" id="GO:0016776">
    <property type="term" value="F:phosphotransferase activity, phosphate group as acceptor"/>
    <property type="evidence" value="ECO:0007669"/>
    <property type="project" value="TreeGrafter"/>
</dbReference>
<protein>
    <submittedName>
        <fullName evidence="9">UPF0141 membrane protein YijP possibly required for phosphoethanolamine modification of lipopolysaccharide</fullName>
    </submittedName>
</protein>
<evidence type="ECO:0000256" key="3">
    <source>
        <dbReference type="ARBA" id="ARBA00022679"/>
    </source>
</evidence>
<keyword evidence="5 7" id="KW-1133">Transmembrane helix</keyword>
<dbReference type="PATRIC" id="fig|76936.10.peg.1527"/>
<dbReference type="CDD" id="cd16017">
    <property type="entry name" value="LptA"/>
    <property type="match status" value="1"/>
</dbReference>
<dbReference type="InterPro" id="IPR000917">
    <property type="entry name" value="Sulfatase_N"/>
</dbReference>
<evidence type="ECO:0000256" key="4">
    <source>
        <dbReference type="ARBA" id="ARBA00022692"/>
    </source>
</evidence>
<evidence type="ECO:0000256" key="2">
    <source>
        <dbReference type="ARBA" id="ARBA00022475"/>
    </source>
</evidence>
<keyword evidence="3" id="KW-0808">Transferase</keyword>
<sequence>MFLIACVDTFLIAHFHTFVNAVFVDIFFSSNPNEAREFLTFYGRQNIWVIALFILCSGIFLFAPYEKILNIFKSHTKSNVKANSLSKAFALCVCIICLLGAGFKLYRVYSEQSIMVYLISKSSYMRWGDSIANTINNQSHIAQYKELSKNYNAFLQESQGAIAATRTFPNIVLIIGESTQKNYMSLYNYPLPTTPKLQKLQESGNLIVFSDVISPHSHTNQVLEKVLTFKNYENNQTPWFKQQNLIDILKLAGYKTHWLSNQEVISIYGNAPEVISTRADITRFATINDSYTNETYDEILLPLFDNMQDIKSQVKSTDSKNTYIFHLMGTHLHYIHRYPKAFDVFTPQDLISHNLHTLAPYPAISNTLLNNAQLRTKTEYLNAILYNDYVVSEIIERFKESDSIVIYLSDHCDEVYDFRDFAGHTESMGSRFMIEVPFMIYMSESFKSHYPEIVKKVQEAKDKPFMSDDFIHAFLDLFDISAQDSIQSRSLFSKDYNDKRMRIFSGKDYDKDLKHDNLLN</sequence>
<evidence type="ECO:0000256" key="6">
    <source>
        <dbReference type="ARBA" id="ARBA00023136"/>
    </source>
</evidence>
<dbReference type="GO" id="GO:0009244">
    <property type="term" value="P:lipopolysaccharide core region biosynthetic process"/>
    <property type="evidence" value="ECO:0007669"/>
    <property type="project" value="TreeGrafter"/>
</dbReference>
<dbReference type="PANTHER" id="PTHR30443:SF2">
    <property type="entry name" value="PHOSPHOETHANOLAMINE TRANSFERASE EPTC"/>
    <property type="match status" value="1"/>
</dbReference>
<evidence type="ECO:0000256" key="1">
    <source>
        <dbReference type="ARBA" id="ARBA00004651"/>
    </source>
</evidence>
<evidence type="ECO:0000313" key="10">
    <source>
        <dbReference type="Proteomes" id="UP000064525"/>
    </source>
</evidence>
<name>A0A0S4PYM2_9HELI</name>
<dbReference type="InterPro" id="IPR040423">
    <property type="entry name" value="PEA_transferase"/>
</dbReference>
<evidence type="ECO:0000313" key="9">
    <source>
        <dbReference type="EMBL" id="CUU40448.1"/>
    </source>
</evidence>
<evidence type="ECO:0000256" key="5">
    <source>
        <dbReference type="ARBA" id="ARBA00022989"/>
    </source>
</evidence>
<feature type="transmembrane region" description="Helical" evidence="7">
    <location>
        <begin position="45"/>
        <end position="65"/>
    </location>
</feature>
<evidence type="ECO:0000256" key="7">
    <source>
        <dbReference type="SAM" id="Phobius"/>
    </source>
</evidence>
<gene>
    <name evidence="9" type="ORF">BN2458_PEG1565</name>
</gene>
<dbReference type="AlphaFoldDB" id="A0A0S4PYM2"/>
<accession>A0A0S4PYM2</accession>
<dbReference type="Gene3D" id="3.40.720.10">
    <property type="entry name" value="Alkaline Phosphatase, subunit A"/>
    <property type="match status" value="1"/>
</dbReference>
<dbReference type="Pfam" id="PF00884">
    <property type="entry name" value="Sulfatase"/>
    <property type="match status" value="1"/>
</dbReference>
<feature type="domain" description="Sulfatase N-terminal" evidence="8">
    <location>
        <begin position="169"/>
        <end position="480"/>
    </location>
</feature>
<feature type="transmembrane region" description="Helical" evidence="7">
    <location>
        <begin position="85"/>
        <end position="106"/>
    </location>
</feature>
<comment type="subcellular location">
    <subcellularLocation>
        <location evidence="1">Cell membrane</location>
        <topology evidence="1">Multi-pass membrane protein</topology>
    </subcellularLocation>
</comment>
<dbReference type="PANTHER" id="PTHR30443">
    <property type="entry name" value="INNER MEMBRANE PROTEIN"/>
    <property type="match status" value="1"/>
</dbReference>